<evidence type="ECO:0000256" key="7">
    <source>
        <dbReference type="ARBA" id="ARBA00022729"/>
    </source>
</evidence>
<keyword evidence="6" id="KW-0479">Metal-binding</keyword>
<feature type="domain" description="Adenosine deaminase" evidence="10">
    <location>
        <begin position="253"/>
        <end position="560"/>
    </location>
</feature>
<comment type="cofactor">
    <cofactor evidence="1">
        <name>Zn(2+)</name>
        <dbReference type="ChEBI" id="CHEBI:29105"/>
    </cofactor>
</comment>
<dbReference type="GO" id="GO:0046872">
    <property type="term" value="F:metal ion binding"/>
    <property type="evidence" value="ECO:0007669"/>
    <property type="project" value="UniProtKB-KW"/>
</dbReference>
<protein>
    <recommendedName>
        <fullName evidence="4">adenosine deaminase</fullName>
        <ecNumber evidence="4">3.5.4.4</ecNumber>
    </recommendedName>
</protein>
<dbReference type="PANTHER" id="PTHR11409">
    <property type="entry name" value="ADENOSINE DEAMINASE"/>
    <property type="match status" value="1"/>
</dbReference>
<dbReference type="InterPro" id="IPR006330">
    <property type="entry name" value="Ado/ade_deaminase"/>
</dbReference>
<comment type="caution">
    <text evidence="11">The sequence shown here is derived from an EMBL/GenBank/DDBJ whole genome shotgun (WGS) entry which is preliminary data.</text>
</comment>
<dbReference type="FunFam" id="3.20.20.140:FF:000017">
    <property type="entry name" value="Adenosine deaminase 2"/>
    <property type="match status" value="1"/>
</dbReference>
<evidence type="ECO:0000313" key="11">
    <source>
        <dbReference type="EMBL" id="KAG6010495.1"/>
    </source>
</evidence>
<dbReference type="EC" id="3.5.4.4" evidence="4"/>
<dbReference type="Gene3D" id="3.20.20.140">
    <property type="entry name" value="Metal-dependent hydrolases"/>
    <property type="match status" value="1"/>
</dbReference>
<evidence type="ECO:0000313" key="12">
    <source>
        <dbReference type="Proteomes" id="UP000748025"/>
    </source>
</evidence>
<organism evidence="11 12">
    <name type="scientific">Claviceps pusilla</name>
    <dbReference type="NCBI Taxonomy" id="123648"/>
    <lineage>
        <taxon>Eukaryota</taxon>
        <taxon>Fungi</taxon>
        <taxon>Dikarya</taxon>
        <taxon>Ascomycota</taxon>
        <taxon>Pezizomycotina</taxon>
        <taxon>Sordariomycetes</taxon>
        <taxon>Hypocreomycetidae</taxon>
        <taxon>Hypocreales</taxon>
        <taxon>Clavicipitaceae</taxon>
        <taxon>Claviceps</taxon>
    </lineage>
</organism>
<dbReference type="EMBL" id="SRPW01000952">
    <property type="protein sequence ID" value="KAG6010495.1"/>
    <property type="molecule type" value="Genomic_DNA"/>
</dbReference>
<dbReference type="AlphaFoldDB" id="A0A9P7SY58"/>
<comment type="subcellular location">
    <subcellularLocation>
        <location evidence="2">Secreted</location>
    </subcellularLocation>
</comment>
<proteinExistence type="inferred from homology"/>
<keyword evidence="8" id="KW-0378">Hydrolase</keyword>
<evidence type="ECO:0000259" key="10">
    <source>
        <dbReference type="Pfam" id="PF00962"/>
    </source>
</evidence>
<dbReference type="SUPFAM" id="SSF51556">
    <property type="entry name" value="Metallo-dependent hydrolases"/>
    <property type="match status" value="1"/>
</dbReference>
<evidence type="ECO:0000256" key="9">
    <source>
        <dbReference type="ARBA" id="ARBA00047764"/>
    </source>
</evidence>
<dbReference type="GO" id="GO:0046103">
    <property type="term" value="P:inosine biosynthetic process"/>
    <property type="evidence" value="ECO:0007669"/>
    <property type="project" value="TreeGrafter"/>
</dbReference>
<evidence type="ECO:0000256" key="6">
    <source>
        <dbReference type="ARBA" id="ARBA00022723"/>
    </source>
</evidence>
<evidence type="ECO:0000256" key="3">
    <source>
        <dbReference type="ARBA" id="ARBA00006083"/>
    </source>
</evidence>
<comment type="catalytic activity">
    <reaction evidence="9">
        <text>adenosine + H2O + H(+) = inosine + NH4(+)</text>
        <dbReference type="Rhea" id="RHEA:24408"/>
        <dbReference type="ChEBI" id="CHEBI:15377"/>
        <dbReference type="ChEBI" id="CHEBI:15378"/>
        <dbReference type="ChEBI" id="CHEBI:16335"/>
        <dbReference type="ChEBI" id="CHEBI:17596"/>
        <dbReference type="ChEBI" id="CHEBI:28938"/>
        <dbReference type="EC" id="3.5.4.4"/>
    </reaction>
</comment>
<gene>
    <name evidence="11" type="ORF">E4U43_008563</name>
</gene>
<dbReference type="Proteomes" id="UP000748025">
    <property type="component" value="Unassembled WGS sequence"/>
</dbReference>
<dbReference type="Pfam" id="PF00962">
    <property type="entry name" value="A_deaminase"/>
    <property type="match status" value="1"/>
</dbReference>
<dbReference type="GO" id="GO:0005576">
    <property type="term" value="C:extracellular region"/>
    <property type="evidence" value="ECO:0007669"/>
    <property type="project" value="UniProtKB-SubCell"/>
</dbReference>
<dbReference type="InterPro" id="IPR032466">
    <property type="entry name" value="Metal_Hydrolase"/>
</dbReference>
<comment type="similarity">
    <text evidence="3">Belongs to the metallo-dependent hydrolases superfamily. Adenosine and AMP deaminases family. ADGF subfamily.</text>
</comment>
<dbReference type="PANTHER" id="PTHR11409:SF37">
    <property type="entry name" value="ADENOSINE DEAMINASE DOMAIN-CONTAINING PROTEIN"/>
    <property type="match status" value="1"/>
</dbReference>
<sequence length="592" mass="67331">MSLLQQIMQDGIDDGRAARAAVESQHADLATRGFESADVEIMVDLDPAGYFSARKSIVEHEKNLDFASRCRARASPLEKRVDAILQSLRRQDQERIYDAAASRRGFGGQKHKRFAGDHFLSNLDLIHHTTLFDMASHMPKGGHLHIHYNACLPPVVLLNIAKEMDRMFITSNLPLLPDNDFANYDRCELQFSITSPDREDPGNLFSPDYCSRQTMRFAEFLRAFPNHFHDMSPDSWLLQKLLFQEEEAHGVLQTAAGAWEKFNGRTRMMKGLFNYETAFRRYTRQCLEDFLRDNIQYAEIRPTFMQSNQLYTDDGTARIDNDGIMGIIIEEVTQFQRDTASKGGYFGGLKVIYTAPRSLPPEEVKQSLKECLCFKQKWPQWIAGYDLAGEESKGRPLKDFVKELLEFKKNCAEANVDIPFLFHCGETLDMGTDADGNLVDALLLGAKRIGHGFALTKHPYIMQQMKSKGVCLELCPISNEVLGLTPRVAGHSMYSLLANNVHCTVNSDNGALFRSTLSHDFYQVMVGRADMSLFGWKQLAVWSIEHACLENADKETMLNEWQRRWENFLEWTVSKYEAVAGLGELDIQAHAH</sequence>
<evidence type="ECO:0000256" key="4">
    <source>
        <dbReference type="ARBA" id="ARBA00012784"/>
    </source>
</evidence>
<dbReference type="GO" id="GO:0004000">
    <property type="term" value="F:adenosine deaminase activity"/>
    <property type="evidence" value="ECO:0007669"/>
    <property type="project" value="TreeGrafter"/>
</dbReference>
<evidence type="ECO:0000256" key="2">
    <source>
        <dbReference type="ARBA" id="ARBA00004613"/>
    </source>
</evidence>
<accession>A0A9P7SY58</accession>
<keyword evidence="12" id="KW-1185">Reference proteome</keyword>
<keyword evidence="7" id="KW-0732">Signal</keyword>
<keyword evidence="5" id="KW-0964">Secreted</keyword>
<dbReference type="OrthoDB" id="7202371at2759"/>
<name>A0A9P7SY58_9HYPO</name>
<dbReference type="GO" id="GO:0006154">
    <property type="term" value="P:adenosine catabolic process"/>
    <property type="evidence" value="ECO:0007669"/>
    <property type="project" value="TreeGrafter"/>
</dbReference>
<reference evidence="11" key="1">
    <citation type="journal article" date="2020" name="bioRxiv">
        <title>Whole genome comparisons of ergot fungi reveals the divergence and evolution of species within the genus Claviceps are the result of varying mechanisms driving genome evolution and host range expansion.</title>
        <authorList>
            <person name="Wyka S.A."/>
            <person name="Mondo S.J."/>
            <person name="Liu M."/>
            <person name="Dettman J."/>
            <person name="Nalam V."/>
            <person name="Broders K.D."/>
        </authorList>
    </citation>
    <scope>NUCLEOTIDE SEQUENCE</scope>
    <source>
        <strain evidence="11">CCC 602</strain>
    </source>
</reference>
<evidence type="ECO:0000256" key="8">
    <source>
        <dbReference type="ARBA" id="ARBA00022801"/>
    </source>
</evidence>
<evidence type="ECO:0000256" key="5">
    <source>
        <dbReference type="ARBA" id="ARBA00022525"/>
    </source>
</evidence>
<dbReference type="InterPro" id="IPR001365">
    <property type="entry name" value="A_deaminase_dom"/>
</dbReference>
<evidence type="ECO:0000256" key="1">
    <source>
        <dbReference type="ARBA" id="ARBA00001947"/>
    </source>
</evidence>